<dbReference type="GeneID" id="93861342"/>
<dbReference type="EMBL" id="AP017895">
    <property type="protein sequence ID" value="BAV87417.1"/>
    <property type="molecule type" value="Genomic_DNA"/>
</dbReference>
<organism evidence="4 5">
    <name type="scientific">Rothia aeria</name>
    <dbReference type="NCBI Taxonomy" id="172042"/>
    <lineage>
        <taxon>Bacteria</taxon>
        <taxon>Bacillati</taxon>
        <taxon>Actinomycetota</taxon>
        <taxon>Actinomycetes</taxon>
        <taxon>Micrococcales</taxon>
        <taxon>Micrococcaceae</taxon>
        <taxon>Rothia</taxon>
    </lineage>
</organism>
<dbReference type="KEGG" id="raj:RA11412_1118"/>
<sequence length="393" mass="43787">MFAHAHHLLSGAQKTAKKCLPFWRVQATEEIAIAHDYLTQRGGAERVVLAMHKAFPEATIYTTLYDPEGTFPEFKDAKIVTSGINRIGLFRHKHRFALPLLPFASSLLKVPARKAIISTTGWAHGFRYAGQSFVYCHSPARWLYLSDQYLGKKKDGVAGIALRTLRPALTRWDQRAAAKSENYVGNSTIIRERIQNVYGKEDVPIFFPPHSVDMDSPAEPIPGLEKFMADGDYFLIVSRLLPYKNIEHAVEAFTRMGKKLLIIGRGPEKDSLLKHAGPTVRIASDLPDAQLCYAYRNCVALLAISHEDFGITPLEAGASGKPVIAFRAGGFLDTVVEGRTGVFIDEPTPELIESAVSSFDPAQWDPQQIRAHVEKFSEERFIAQLHEYVAQLG</sequence>
<evidence type="ECO:0000313" key="4">
    <source>
        <dbReference type="EMBL" id="BAV87417.1"/>
    </source>
</evidence>
<dbReference type="Proteomes" id="UP000250241">
    <property type="component" value="Chromosome"/>
</dbReference>
<name>A0A2Z5QY74_9MICC</name>
<evidence type="ECO:0000256" key="2">
    <source>
        <dbReference type="ARBA" id="ARBA00022679"/>
    </source>
</evidence>
<dbReference type="Pfam" id="PF00534">
    <property type="entry name" value="Glycos_transf_1"/>
    <property type="match status" value="1"/>
</dbReference>
<keyword evidence="5" id="KW-1185">Reference proteome</keyword>
<dbReference type="InterPro" id="IPR050194">
    <property type="entry name" value="Glycosyltransferase_grp1"/>
</dbReference>
<dbReference type="InterPro" id="IPR001296">
    <property type="entry name" value="Glyco_trans_1"/>
</dbReference>
<evidence type="ECO:0000259" key="3">
    <source>
        <dbReference type="Pfam" id="PF00534"/>
    </source>
</evidence>
<feature type="domain" description="Glycosyl transferase family 1" evidence="3">
    <location>
        <begin position="231"/>
        <end position="358"/>
    </location>
</feature>
<evidence type="ECO:0000256" key="1">
    <source>
        <dbReference type="ARBA" id="ARBA00021292"/>
    </source>
</evidence>
<dbReference type="AlphaFoldDB" id="A0A2Z5QY74"/>
<evidence type="ECO:0000313" key="5">
    <source>
        <dbReference type="Proteomes" id="UP000250241"/>
    </source>
</evidence>
<dbReference type="SUPFAM" id="SSF53756">
    <property type="entry name" value="UDP-Glycosyltransferase/glycogen phosphorylase"/>
    <property type="match status" value="1"/>
</dbReference>
<dbReference type="PANTHER" id="PTHR45947">
    <property type="entry name" value="SULFOQUINOVOSYL TRANSFERASE SQD2"/>
    <property type="match status" value="1"/>
</dbReference>
<dbReference type="GO" id="GO:0016757">
    <property type="term" value="F:glycosyltransferase activity"/>
    <property type="evidence" value="ECO:0007669"/>
    <property type="project" value="InterPro"/>
</dbReference>
<gene>
    <name evidence="4" type="ORF">RA11412_1118</name>
</gene>
<accession>A0A2Z5QY74</accession>
<dbReference type="RefSeq" id="WP_128087549.1">
    <property type="nucleotide sequence ID" value="NZ_CBDEQU010000085.1"/>
</dbReference>
<keyword evidence="2 4" id="KW-0808">Transferase</keyword>
<proteinExistence type="predicted"/>
<dbReference type="PANTHER" id="PTHR45947:SF3">
    <property type="entry name" value="SULFOQUINOVOSYL TRANSFERASE SQD2"/>
    <property type="match status" value="1"/>
</dbReference>
<protein>
    <recommendedName>
        <fullName evidence="1">D-inositol 3-phosphate glycosyltransferase</fullName>
    </recommendedName>
</protein>
<dbReference type="Gene3D" id="3.40.50.2000">
    <property type="entry name" value="Glycogen Phosphorylase B"/>
    <property type="match status" value="1"/>
</dbReference>
<reference evidence="4 5" key="1">
    <citation type="submission" date="2016-10" db="EMBL/GenBank/DDBJ databases">
        <title>Genome sequence of Rothia aeria strain JCM11412.</title>
        <authorList>
            <person name="Nambu T."/>
        </authorList>
    </citation>
    <scope>NUCLEOTIDE SEQUENCE [LARGE SCALE GENOMIC DNA]</scope>
    <source>
        <strain evidence="4 5">JCM 11412</strain>
    </source>
</reference>